<reference evidence="1 2" key="1">
    <citation type="submission" date="2020-08" db="EMBL/GenBank/DDBJ databases">
        <title>Genomic Encyclopedia of Type Strains, Phase IV (KMG-IV): sequencing the most valuable type-strain genomes for metagenomic binning, comparative biology and taxonomic classification.</title>
        <authorList>
            <person name="Goeker M."/>
        </authorList>
    </citation>
    <scope>NUCLEOTIDE SEQUENCE [LARGE SCALE GENOMIC DNA]</scope>
    <source>
        <strain evidence="1 2">DSM 21769</strain>
    </source>
</reference>
<gene>
    <name evidence="1" type="ORF">HNR44_000490</name>
</gene>
<name>A0A841PQF7_9BACL</name>
<proteinExistence type="predicted"/>
<protein>
    <submittedName>
        <fullName evidence="1">Uncharacterized protein</fullName>
    </submittedName>
</protein>
<evidence type="ECO:0000313" key="2">
    <source>
        <dbReference type="Proteomes" id="UP000568839"/>
    </source>
</evidence>
<dbReference type="EMBL" id="JACHHJ010000001">
    <property type="protein sequence ID" value="MBB6448541.1"/>
    <property type="molecule type" value="Genomic_DNA"/>
</dbReference>
<accession>A0A841PQF7</accession>
<dbReference type="AlphaFoldDB" id="A0A841PQF7"/>
<sequence>MNDAWQVLKQDSIKEIKKRVHLQNTNAQKVYLQAIDEYIIECRRYLSVKQADELESFLLKRFGLRS</sequence>
<dbReference type="Proteomes" id="UP000568839">
    <property type="component" value="Unassembled WGS sequence"/>
</dbReference>
<dbReference type="RefSeq" id="WP_184402523.1">
    <property type="nucleotide sequence ID" value="NZ_JACHHJ010000001.1"/>
</dbReference>
<organism evidence="1 2">
    <name type="scientific">Geomicrobium halophilum</name>
    <dbReference type="NCBI Taxonomy" id="549000"/>
    <lineage>
        <taxon>Bacteria</taxon>
        <taxon>Bacillati</taxon>
        <taxon>Bacillota</taxon>
        <taxon>Bacilli</taxon>
        <taxon>Bacillales</taxon>
        <taxon>Geomicrobium</taxon>
    </lineage>
</organism>
<comment type="caution">
    <text evidence="1">The sequence shown here is derived from an EMBL/GenBank/DDBJ whole genome shotgun (WGS) entry which is preliminary data.</text>
</comment>
<evidence type="ECO:0000313" key="1">
    <source>
        <dbReference type="EMBL" id="MBB6448541.1"/>
    </source>
</evidence>
<keyword evidence="2" id="KW-1185">Reference proteome</keyword>